<proteinExistence type="predicted"/>
<evidence type="ECO:0000313" key="2">
    <source>
        <dbReference type="EnsemblPlants" id="OPUNC01G14200.1"/>
    </source>
</evidence>
<name>A0A0E0JI51_ORYPU</name>
<dbReference type="HOGENOM" id="CLU_1350812_0_0_1"/>
<dbReference type="Proteomes" id="UP000026962">
    <property type="component" value="Chromosome 1"/>
</dbReference>
<dbReference type="EnsemblPlants" id="OPUNC01G14200.1">
    <property type="protein sequence ID" value="OPUNC01G14200.1"/>
    <property type="gene ID" value="OPUNC01G14200"/>
</dbReference>
<protein>
    <submittedName>
        <fullName evidence="2">Uncharacterized protein</fullName>
    </submittedName>
</protein>
<organism evidence="2">
    <name type="scientific">Oryza punctata</name>
    <name type="common">Red rice</name>
    <dbReference type="NCBI Taxonomy" id="4537"/>
    <lineage>
        <taxon>Eukaryota</taxon>
        <taxon>Viridiplantae</taxon>
        <taxon>Streptophyta</taxon>
        <taxon>Embryophyta</taxon>
        <taxon>Tracheophyta</taxon>
        <taxon>Spermatophyta</taxon>
        <taxon>Magnoliopsida</taxon>
        <taxon>Liliopsida</taxon>
        <taxon>Poales</taxon>
        <taxon>Poaceae</taxon>
        <taxon>BOP clade</taxon>
        <taxon>Oryzoideae</taxon>
        <taxon>Oryzeae</taxon>
        <taxon>Oryzinae</taxon>
        <taxon>Oryza</taxon>
    </lineage>
</organism>
<keyword evidence="3" id="KW-1185">Reference proteome</keyword>
<feature type="region of interest" description="Disordered" evidence="1">
    <location>
        <begin position="153"/>
        <end position="203"/>
    </location>
</feature>
<reference evidence="2" key="2">
    <citation type="submission" date="2018-05" db="EMBL/GenBank/DDBJ databases">
        <title>OpunRS2 (Oryza punctata Reference Sequence Version 2).</title>
        <authorList>
            <person name="Zhang J."/>
            <person name="Kudrna D."/>
            <person name="Lee S."/>
            <person name="Talag J."/>
            <person name="Welchert J."/>
            <person name="Wing R.A."/>
        </authorList>
    </citation>
    <scope>NUCLEOTIDE SEQUENCE [LARGE SCALE GENOMIC DNA]</scope>
</reference>
<sequence>MDGWIRERTRERDGWTVWGVWMDKAGRRYRVAPGNCIMRSNSKHLISVLRKTESVFMFFLVKNTSPIKMGPGFRPGQGFNCETYKDNQGSGPRQAGSRAPHYLQFLRVPDKTETLVRQGIKQKNNNTAMAVLPSSTAGDCTMARSLSMRWRQAGSKQDASGDGELATVSSSDGSRRLAASDTSPASAKPAPTSMGLITYMRAK</sequence>
<reference evidence="2" key="1">
    <citation type="submission" date="2015-04" db="UniProtKB">
        <authorList>
            <consortium name="EnsemblPlants"/>
        </authorList>
    </citation>
    <scope>IDENTIFICATION</scope>
</reference>
<dbReference type="AlphaFoldDB" id="A0A0E0JI51"/>
<evidence type="ECO:0000313" key="3">
    <source>
        <dbReference type="Proteomes" id="UP000026962"/>
    </source>
</evidence>
<evidence type="ECO:0000256" key="1">
    <source>
        <dbReference type="SAM" id="MobiDB-lite"/>
    </source>
</evidence>
<accession>A0A0E0JI51</accession>
<dbReference type="Gramene" id="OPUNC01G14200.1">
    <property type="protein sequence ID" value="OPUNC01G14200.1"/>
    <property type="gene ID" value="OPUNC01G14200"/>
</dbReference>